<feature type="domain" description="THIF-type NAD/FAD binding fold" evidence="2">
    <location>
        <begin position="312"/>
        <end position="436"/>
    </location>
</feature>
<evidence type="ECO:0000256" key="1">
    <source>
        <dbReference type="SAM" id="MobiDB-lite"/>
    </source>
</evidence>
<organism evidence="4 5">
    <name type="scientific">Rhizobium loti</name>
    <name type="common">Mesorhizobium loti</name>
    <dbReference type="NCBI Taxonomy" id="381"/>
    <lineage>
        <taxon>Bacteria</taxon>
        <taxon>Pseudomonadati</taxon>
        <taxon>Pseudomonadota</taxon>
        <taxon>Alphaproteobacteria</taxon>
        <taxon>Hyphomicrobiales</taxon>
        <taxon>Phyllobacteriaceae</taxon>
        <taxon>Mesorhizobium</taxon>
    </lineage>
</organism>
<feature type="domain" description="Prokaryotic E2 family B" evidence="3">
    <location>
        <begin position="50"/>
        <end position="137"/>
    </location>
</feature>
<dbReference type="GO" id="GO:0061504">
    <property type="term" value="P:cyclic threonylcarbamoyladenosine biosynthetic process"/>
    <property type="evidence" value="ECO:0007669"/>
    <property type="project" value="TreeGrafter"/>
</dbReference>
<reference evidence="4 5" key="1">
    <citation type="submission" date="2015-12" db="EMBL/GenBank/DDBJ databases">
        <title>Draft genome sequence of Mesorhizobium sp. UFLA 01-765, a multitolerant efficient symbiont and plant-growth promoting strain isolated from Zn-mining soil using Leucaena leucocephala as a trap plant.</title>
        <authorList>
            <person name="Rangel W.M."/>
            <person name="Thijs S."/>
            <person name="Longatti S.M."/>
            <person name="Moreira F.M."/>
            <person name="Weyens N."/>
            <person name="Vangronsveld J."/>
            <person name="Van Hamme J.D."/>
            <person name="Bottos E.M."/>
            <person name="Rineau F."/>
        </authorList>
    </citation>
    <scope>NUCLEOTIDE SEQUENCE [LARGE SCALE GENOMIC DNA]</scope>
    <source>
        <strain evidence="4 5">UFLA 01-765</strain>
    </source>
</reference>
<evidence type="ECO:0000259" key="3">
    <source>
        <dbReference type="Pfam" id="PF14461"/>
    </source>
</evidence>
<comment type="caution">
    <text evidence="4">The sequence shown here is derived from an EMBL/GenBank/DDBJ whole genome shotgun (WGS) entry which is preliminary data.</text>
</comment>
<feature type="region of interest" description="Disordered" evidence="1">
    <location>
        <begin position="466"/>
        <end position="491"/>
    </location>
</feature>
<dbReference type="PANTHER" id="PTHR43267:SF1">
    <property type="entry name" value="TRNA THREONYLCARBAMOYLADENOSINE DEHYDRATASE"/>
    <property type="match status" value="1"/>
</dbReference>
<evidence type="ECO:0000259" key="2">
    <source>
        <dbReference type="Pfam" id="PF00899"/>
    </source>
</evidence>
<accession>A0A117N3K0</accession>
<dbReference type="EMBL" id="LPWA01000103">
    <property type="protein sequence ID" value="KUM26720.1"/>
    <property type="molecule type" value="Genomic_DNA"/>
</dbReference>
<protein>
    <submittedName>
        <fullName evidence="4">Uncharacterized protein</fullName>
    </submittedName>
</protein>
<dbReference type="Proteomes" id="UP000053176">
    <property type="component" value="Unassembled WGS sequence"/>
</dbReference>
<dbReference type="GO" id="GO:0061503">
    <property type="term" value="F:tRNA threonylcarbamoyladenosine dehydratase"/>
    <property type="evidence" value="ECO:0007669"/>
    <property type="project" value="TreeGrafter"/>
</dbReference>
<evidence type="ECO:0000313" key="5">
    <source>
        <dbReference type="Proteomes" id="UP000053176"/>
    </source>
</evidence>
<dbReference type="Pfam" id="PF00899">
    <property type="entry name" value="ThiF"/>
    <property type="match status" value="1"/>
</dbReference>
<dbReference type="Gene3D" id="3.40.50.720">
    <property type="entry name" value="NAD(P)-binding Rossmann-like Domain"/>
    <property type="match status" value="1"/>
</dbReference>
<dbReference type="Pfam" id="PF14461">
    <property type="entry name" value="Prok-E2_B"/>
    <property type="match status" value="1"/>
</dbReference>
<dbReference type="InterPro" id="IPR032701">
    <property type="entry name" value="Prok-E2_B_dom"/>
</dbReference>
<dbReference type="InterPro" id="IPR000594">
    <property type="entry name" value="ThiF_NAD_FAD-bd"/>
</dbReference>
<dbReference type="OrthoDB" id="891532at2"/>
<name>A0A117N3K0_RHILI</name>
<dbReference type="SUPFAM" id="SSF69572">
    <property type="entry name" value="Activating enzymes of the ubiquitin-like proteins"/>
    <property type="match status" value="1"/>
</dbReference>
<evidence type="ECO:0000313" key="4">
    <source>
        <dbReference type="EMBL" id="KUM26720.1"/>
    </source>
</evidence>
<proteinExistence type="predicted"/>
<gene>
    <name evidence="4" type="ORF">AU467_20585</name>
</gene>
<dbReference type="GO" id="GO:0008641">
    <property type="term" value="F:ubiquitin-like modifier activating enzyme activity"/>
    <property type="evidence" value="ECO:0007669"/>
    <property type="project" value="InterPro"/>
</dbReference>
<dbReference type="PANTHER" id="PTHR43267">
    <property type="entry name" value="TRNA THREONYLCARBAMOYLADENOSINE DEHYDRATASE"/>
    <property type="match status" value="1"/>
</dbReference>
<dbReference type="InterPro" id="IPR035985">
    <property type="entry name" value="Ubiquitin-activating_enz"/>
</dbReference>
<sequence length="561" mass="61301">MLTIVAAIDAVSALFETYRPQYAGYRVCEDAKGRPTGRHMWLFEVWGYNLSIVADIAFPYSRPNVYINNYDASRNLPHVEVDGRLCLTKVEFSTDPADAARQVLAEALELLETHQTGAEDHDLQEDFTNYWNQHADVAGPALSLLYQVRASRGSYVLAGDEVFAFASKELMIRWWANRNGGPPRHTNAAFFIELKQFPLPSEFPADPESLLELLQTHAIDGGEAMLKALSTVPNGVVLVLVGIAPSGHHQFAGVRLLKTLPPQKDGSRRKPALKLRPGATIAVGDLLGHYTIQRLRTSLLDSSASRSIIALADLADKRVVVVGCGAVGAGVARLLAKAGVGRLDLIDHENLGWENIRRHELGGRSVRHSKAQALALDLRQDLPEIVEVRAFSKTVQDLVVSGSNILKGADLIVTTTGSLHADTYIADLARQEAPPVAIVFGWMEAWGVAGHALLLSGNGAQFMDGFEDGVPRRPASRNDRQPPKECGNSTTPFGAVEVVAVQAMIAELCLDRLLEPGMADTWRTWWTSDRNLARAEGQWTEEFMAAKPAASISGVMEQQWP</sequence>
<dbReference type="InterPro" id="IPR045886">
    <property type="entry name" value="ThiF/MoeB/HesA"/>
</dbReference>
<dbReference type="AlphaFoldDB" id="A0A117N3K0"/>